<dbReference type="PANTHER" id="PTHR13954:SF6">
    <property type="entry name" value="NON-SPECIFIC SERINE_THREONINE PROTEIN KINASE"/>
    <property type="match status" value="1"/>
</dbReference>
<feature type="signal peptide" evidence="20">
    <location>
        <begin position="1"/>
        <end position="20"/>
    </location>
</feature>
<dbReference type="InterPro" id="IPR000719">
    <property type="entry name" value="Prot_kinase_dom"/>
</dbReference>
<dbReference type="GO" id="GO:0004521">
    <property type="term" value="F:RNA endonuclease activity"/>
    <property type="evidence" value="ECO:0007669"/>
    <property type="project" value="InterPro"/>
</dbReference>
<dbReference type="FunFam" id="3.30.200.20:FF:000077">
    <property type="entry name" value="Putative Serine/threonine-protein kinase/endoribonuclease IRE1"/>
    <property type="match status" value="1"/>
</dbReference>
<comment type="catalytic activity">
    <reaction evidence="18">
        <text>L-seryl-[protein] + ATP = O-phospho-L-seryl-[protein] + ADP + H(+)</text>
        <dbReference type="Rhea" id="RHEA:17989"/>
        <dbReference type="Rhea" id="RHEA-COMP:9863"/>
        <dbReference type="Rhea" id="RHEA-COMP:11604"/>
        <dbReference type="ChEBI" id="CHEBI:15378"/>
        <dbReference type="ChEBI" id="CHEBI:29999"/>
        <dbReference type="ChEBI" id="CHEBI:30616"/>
        <dbReference type="ChEBI" id="CHEBI:83421"/>
        <dbReference type="ChEBI" id="CHEBI:456216"/>
        <dbReference type="EC" id="2.7.11.1"/>
    </reaction>
</comment>
<evidence type="ECO:0000313" key="26">
    <source>
        <dbReference type="WormBase" id="SRAE_1000328800"/>
    </source>
</evidence>
<evidence type="ECO:0000256" key="12">
    <source>
        <dbReference type="ARBA" id="ARBA00022824"/>
    </source>
</evidence>
<feature type="domain" description="Protein kinase" evidence="21">
    <location>
        <begin position="521"/>
        <end position="777"/>
    </location>
</feature>
<dbReference type="OrthoDB" id="63989at2759"/>
<protein>
    <recommendedName>
        <fullName evidence="3">non-specific serine/threonine protein kinase</fullName>
        <ecNumber evidence="3">2.7.11.1</ecNumber>
    </recommendedName>
</protein>
<evidence type="ECO:0000256" key="6">
    <source>
        <dbReference type="ARBA" id="ARBA00022679"/>
    </source>
</evidence>
<evidence type="ECO:0000256" key="19">
    <source>
        <dbReference type="SAM" id="Phobius"/>
    </source>
</evidence>
<dbReference type="GeneID" id="36377400"/>
<evidence type="ECO:0000256" key="16">
    <source>
        <dbReference type="ARBA" id="ARBA00023268"/>
    </source>
</evidence>
<dbReference type="eggNOG" id="KOG1027">
    <property type="taxonomic scope" value="Eukaryota"/>
</dbReference>
<keyword evidence="16" id="KW-0511">Multifunctional enzyme</keyword>
<evidence type="ECO:0000256" key="2">
    <source>
        <dbReference type="ARBA" id="ARBA00004115"/>
    </source>
</evidence>
<evidence type="ECO:0000259" key="22">
    <source>
        <dbReference type="PROSITE" id="PS51392"/>
    </source>
</evidence>
<dbReference type="GO" id="GO:0051082">
    <property type="term" value="F:unfolded protein binding"/>
    <property type="evidence" value="ECO:0007669"/>
    <property type="project" value="TreeGrafter"/>
</dbReference>
<reference evidence="23 24" key="1">
    <citation type="submission" date="2014-09" db="EMBL/GenBank/DDBJ databases">
        <authorList>
            <person name="Martin A.A."/>
        </authorList>
    </citation>
    <scope>NUCLEOTIDE SEQUENCE</scope>
    <source>
        <strain evidence="24">ED321</strain>
        <strain evidence="23">ED321 Heterogonic</strain>
    </source>
</reference>
<dbReference type="PROSITE" id="PS51392">
    <property type="entry name" value="KEN"/>
    <property type="match status" value="1"/>
</dbReference>
<dbReference type="InterPro" id="IPR045133">
    <property type="entry name" value="IRE1/2-like"/>
</dbReference>
<evidence type="ECO:0000256" key="8">
    <source>
        <dbReference type="ARBA" id="ARBA00022729"/>
    </source>
</evidence>
<keyword evidence="13" id="KW-0067">ATP-binding</keyword>
<evidence type="ECO:0000256" key="9">
    <source>
        <dbReference type="ARBA" id="ARBA00022741"/>
    </source>
</evidence>
<dbReference type="GO" id="GO:0010468">
    <property type="term" value="P:regulation of gene expression"/>
    <property type="evidence" value="ECO:0007669"/>
    <property type="project" value="UniProtKB-ARBA"/>
</dbReference>
<dbReference type="SMART" id="SM00580">
    <property type="entry name" value="PUG"/>
    <property type="match status" value="1"/>
</dbReference>
<feature type="domain" description="KEN" evidence="22">
    <location>
        <begin position="780"/>
        <end position="908"/>
    </location>
</feature>
<evidence type="ECO:0000256" key="5">
    <source>
        <dbReference type="ARBA" id="ARBA00022553"/>
    </source>
</evidence>
<evidence type="ECO:0000259" key="21">
    <source>
        <dbReference type="PROSITE" id="PS50011"/>
    </source>
</evidence>
<dbReference type="Gene3D" id="3.30.200.20">
    <property type="entry name" value="Phosphorylase Kinase, domain 1"/>
    <property type="match status" value="1"/>
</dbReference>
<comment type="subcellular location">
    <subcellularLocation>
        <location evidence="2">Endoplasmic reticulum membrane</location>
        <topology evidence="2">Single-pass type I membrane protein</topology>
    </subcellularLocation>
</comment>
<comment type="catalytic activity">
    <reaction evidence="17">
        <text>L-threonyl-[protein] + ATP = O-phospho-L-threonyl-[protein] + ADP + H(+)</text>
        <dbReference type="Rhea" id="RHEA:46608"/>
        <dbReference type="Rhea" id="RHEA-COMP:11060"/>
        <dbReference type="Rhea" id="RHEA-COMP:11605"/>
        <dbReference type="ChEBI" id="CHEBI:15378"/>
        <dbReference type="ChEBI" id="CHEBI:30013"/>
        <dbReference type="ChEBI" id="CHEBI:30616"/>
        <dbReference type="ChEBI" id="CHEBI:61977"/>
        <dbReference type="ChEBI" id="CHEBI:456216"/>
        <dbReference type="EC" id="2.7.11.1"/>
    </reaction>
</comment>
<dbReference type="CTD" id="36377400"/>
<feature type="chain" id="PRO_5015030642" description="non-specific serine/threonine protein kinase" evidence="20">
    <location>
        <begin position="21"/>
        <end position="977"/>
    </location>
</feature>
<dbReference type="SUPFAM" id="SSF56112">
    <property type="entry name" value="Protein kinase-like (PK-like)"/>
    <property type="match status" value="1"/>
</dbReference>
<evidence type="ECO:0000313" key="25">
    <source>
        <dbReference type="WBParaSite" id="SRAE_1000328800.1"/>
    </source>
</evidence>
<reference evidence="25" key="2">
    <citation type="submission" date="2020-12" db="UniProtKB">
        <authorList>
            <consortium name="WormBaseParasite"/>
        </authorList>
    </citation>
    <scope>IDENTIFICATION</scope>
</reference>
<dbReference type="Gene3D" id="1.20.1440.180">
    <property type="entry name" value="KEN domain"/>
    <property type="match status" value="1"/>
</dbReference>
<dbReference type="SUPFAM" id="SSF50998">
    <property type="entry name" value="Quinoprotein alcohol dehydrogenase-like"/>
    <property type="match status" value="1"/>
</dbReference>
<organism evidence="23">
    <name type="scientific">Strongyloides ratti</name>
    <name type="common">Parasitic roundworm</name>
    <dbReference type="NCBI Taxonomy" id="34506"/>
    <lineage>
        <taxon>Eukaryota</taxon>
        <taxon>Metazoa</taxon>
        <taxon>Ecdysozoa</taxon>
        <taxon>Nematoda</taxon>
        <taxon>Chromadorea</taxon>
        <taxon>Rhabditida</taxon>
        <taxon>Tylenchina</taxon>
        <taxon>Panagrolaimomorpha</taxon>
        <taxon>Strongyloidoidea</taxon>
        <taxon>Strongyloididae</taxon>
        <taxon>Strongyloides</taxon>
    </lineage>
</organism>
<dbReference type="FunFam" id="1.20.1440.180:FF:000001">
    <property type="entry name" value="Serine/threonine-protein kinase/endoribonuclease IRE1"/>
    <property type="match status" value="1"/>
</dbReference>
<keyword evidence="12" id="KW-0256">Endoplasmic reticulum</keyword>
<dbReference type="InterPro" id="IPR010513">
    <property type="entry name" value="KEN_dom"/>
</dbReference>
<evidence type="ECO:0000313" key="23">
    <source>
        <dbReference type="EMBL" id="CEF65035.1"/>
    </source>
</evidence>
<dbReference type="CDD" id="cd10422">
    <property type="entry name" value="RNase_Ire1"/>
    <property type="match status" value="1"/>
</dbReference>
<dbReference type="GO" id="GO:0070059">
    <property type="term" value="P:intrinsic apoptotic signaling pathway in response to endoplasmic reticulum stress"/>
    <property type="evidence" value="ECO:0007669"/>
    <property type="project" value="TreeGrafter"/>
</dbReference>
<dbReference type="WBParaSite" id="SRAE_1000328800.1">
    <property type="protein sequence ID" value="SRAE_1000328800.1"/>
    <property type="gene ID" value="WBGene00259905"/>
</dbReference>
<keyword evidence="9" id="KW-0547">Nucleotide-binding</keyword>
<evidence type="ECO:0000256" key="17">
    <source>
        <dbReference type="ARBA" id="ARBA00047899"/>
    </source>
</evidence>
<evidence type="ECO:0000256" key="13">
    <source>
        <dbReference type="ARBA" id="ARBA00022840"/>
    </source>
</evidence>
<evidence type="ECO:0000256" key="7">
    <source>
        <dbReference type="ARBA" id="ARBA00022692"/>
    </source>
</evidence>
<dbReference type="RefSeq" id="XP_024504236.1">
    <property type="nucleotide sequence ID" value="XM_024650460.1"/>
</dbReference>
<evidence type="ECO:0000256" key="20">
    <source>
        <dbReference type="SAM" id="SignalP"/>
    </source>
</evidence>
<dbReference type="EMBL" id="LN609528">
    <property type="protein sequence ID" value="CEF65035.1"/>
    <property type="molecule type" value="Genomic_DNA"/>
</dbReference>
<evidence type="ECO:0000256" key="11">
    <source>
        <dbReference type="ARBA" id="ARBA00022801"/>
    </source>
</evidence>
<dbReference type="GO" id="GO:0036498">
    <property type="term" value="P:IRE1-mediated unfolded protein response"/>
    <property type="evidence" value="ECO:0007669"/>
    <property type="project" value="TreeGrafter"/>
</dbReference>
<gene>
    <name evidence="23 25 26" type="ORF">SRAE_1000328800</name>
</gene>
<evidence type="ECO:0000256" key="14">
    <source>
        <dbReference type="ARBA" id="ARBA00022989"/>
    </source>
</evidence>
<keyword evidence="10 23" id="KW-0418">Kinase</keyword>
<keyword evidence="6" id="KW-0808">Transferase</keyword>
<dbReference type="Gene3D" id="1.10.510.10">
    <property type="entry name" value="Transferase(Phosphotransferase) domain 1"/>
    <property type="match status" value="1"/>
</dbReference>
<dbReference type="Pfam" id="PF00069">
    <property type="entry name" value="Pkinase"/>
    <property type="match status" value="1"/>
</dbReference>
<name>A0A090LBW7_STRRB</name>
<evidence type="ECO:0000256" key="10">
    <source>
        <dbReference type="ARBA" id="ARBA00022777"/>
    </source>
</evidence>
<proteinExistence type="predicted"/>
<dbReference type="GO" id="GO:0006397">
    <property type="term" value="P:mRNA processing"/>
    <property type="evidence" value="ECO:0007669"/>
    <property type="project" value="InterPro"/>
</dbReference>
<dbReference type="OMA" id="TSLHNQW"/>
<dbReference type="SMART" id="SM00220">
    <property type="entry name" value="S_TKc"/>
    <property type="match status" value="1"/>
</dbReference>
<keyword evidence="24" id="KW-1185">Reference proteome</keyword>
<keyword evidence="15 19" id="KW-0472">Membrane</keyword>
<dbReference type="WormBase" id="SRAE_1000328800">
    <property type="protein sequence ID" value="SRP00699"/>
    <property type="gene ID" value="WBGene00259905"/>
</dbReference>
<sequence length="977" mass="113921">MKFKVVLIFIFFFYISITNGNDKILDCNIKSQDTYPITLISTIDGITIGVDTFTGNEIWRYKDKPLLETPKKINNNFLILPNPQDGNLFIYTDNKLKRLPFTIPQLVQFSPIKTNDGIFYTGAKKDVWLSIHFEHGLQNEEINIINDNICPVNKEELIHIGRTEYQLTMKNATNDSSWNVTYYEYSSYFPMDEDEKPLLMYLSKPNSGKILCIDTVSKTIVWEKKFPSVIIDTFHLKKDGLHYAPNRFVGSKTFEAFIKANISDKNMYTALYNTIFSDMSMNEIRYHNYEASLYIGRSYEAMYAIPTYISPIFDKKEIIINELKDKLIGFNGTDNIGVNYVNKNSHMLNVGYYEVPEIYAPELTPILDNLKSKYIFHDTKRLPYLNNGKKIKRKQALQRFKDDFKIVDLIEYKMGDLENFNEVFEQFLNNIFIKKAYIFIPIIVLTILFIIIFMVLSVFKIMKKSNETEISYSINSTKNSNNSDFNTNELENISLLPTSDELEIYENSIVDGYLSIGKLKYNPQIILGRGGDGTVVYKGIFEKRDVAVKRVLSELIKITTREIDMLRESDSHNNVIRYFCSESDRSFKYIALELCDCSLYTYINNKEYRDKLYLDNLEILHQATEGVRHLHHLNVVHRDIKPQNILLSKNFQTGYVRVVISDFGLCKKLKVNCNSISRVSGLAGTDGWMAPETLNNELSVTVAVDIFALGCIYYYVLSDGEHPFGNTIKRQDNIINGYFNLKLISNDDIAVHLIEAMIHKSSIFRPSAISVLNHPMFWSNERKLQFLMDVSDRIEAEKEGSSIIEALEEKNYTVVSRNWRNLISKCVSENLKKFRTYKYDSIRDLLRAIRNKKHHYRELPDEVKESLGELPNGFLNYFTSRFPKLLLHVYRAMKICKYETIFQGYYLNAHSAFFKEPFDHLPDISEEIGDYSNSSLFSNTNNYKIKEERNFNKNINEDEKVKRNRFIKRRRPFISNK</sequence>
<dbReference type="GO" id="GO:0004674">
    <property type="term" value="F:protein serine/threonine kinase activity"/>
    <property type="evidence" value="ECO:0007669"/>
    <property type="project" value="UniProtKB-KW"/>
</dbReference>
<dbReference type="PANTHER" id="PTHR13954">
    <property type="entry name" value="IRE1-RELATED"/>
    <property type="match status" value="1"/>
</dbReference>
<dbReference type="PROSITE" id="PS50011">
    <property type="entry name" value="PROTEIN_KINASE_DOM"/>
    <property type="match status" value="1"/>
</dbReference>
<feature type="transmembrane region" description="Helical" evidence="19">
    <location>
        <begin position="436"/>
        <end position="459"/>
    </location>
</feature>
<dbReference type="GO" id="GO:0016787">
    <property type="term" value="F:hydrolase activity"/>
    <property type="evidence" value="ECO:0007669"/>
    <property type="project" value="UniProtKB-KW"/>
</dbReference>
<dbReference type="AlphaFoldDB" id="A0A090LBW7"/>
<comment type="cofactor">
    <cofactor evidence="1">
        <name>Mg(2+)</name>
        <dbReference type="ChEBI" id="CHEBI:18420"/>
    </cofactor>
</comment>
<dbReference type="InterPro" id="IPR038357">
    <property type="entry name" value="KEN_sf"/>
</dbReference>
<accession>A0A090LBW7</accession>
<dbReference type="STRING" id="34506.A0A090LBW7"/>
<dbReference type="EC" id="2.7.11.1" evidence="3"/>
<keyword evidence="8 20" id="KW-0732">Signal</keyword>
<evidence type="ECO:0000256" key="15">
    <source>
        <dbReference type="ARBA" id="ARBA00023136"/>
    </source>
</evidence>
<dbReference type="InterPro" id="IPR011047">
    <property type="entry name" value="Quinoprotein_ADH-like_sf"/>
</dbReference>
<dbReference type="GO" id="GO:0005524">
    <property type="term" value="F:ATP binding"/>
    <property type="evidence" value="ECO:0007669"/>
    <property type="project" value="UniProtKB-KW"/>
</dbReference>
<keyword evidence="5" id="KW-0597">Phosphoprotein</keyword>
<keyword evidence="11" id="KW-0378">Hydrolase</keyword>
<evidence type="ECO:0000256" key="1">
    <source>
        <dbReference type="ARBA" id="ARBA00001946"/>
    </source>
</evidence>
<dbReference type="InterPro" id="IPR011009">
    <property type="entry name" value="Kinase-like_dom_sf"/>
</dbReference>
<evidence type="ECO:0000256" key="18">
    <source>
        <dbReference type="ARBA" id="ARBA00048679"/>
    </source>
</evidence>
<keyword evidence="7 19" id="KW-0812">Transmembrane</keyword>
<dbReference type="PROSITE" id="PS00108">
    <property type="entry name" value="PROTEIN_KINASE_ST"/>
    <property type="match status" value="1"/>
</dbReference>
<keyword evidence="4" id="KW-0723">Serine/threonine-protein kinase</keyword>
<dbReference type="Pfam" id="PF06479">
    <property type="entry name" value="Ribonuc_2-5A"/>
    <property type="match status" value="1"/>
</dbReference>
<dbReference type="InterPro" id="IPR008271">
    <property type="entry name" value="Ser/Thr_kinase_AS"/>
</dbReference>
<evidence type="ECO:0000256" key="3">
    <source>
        <dbReference type="ARBA" id="ARBA00012513"/>
    </source>
</evidence>
<dbReference type="Proteomes" id="UP000035682">
    <property type="component" value="Unplaced"/>
</dbReference>
<keyword evidence="14 19" id="KW-1133">Transmembrane helix</keyword>
<evidence type="ECO:0000313" key="24">
    <source>
        <dbReference type="Proteomes" id="UP000035682"/>
    </source>
</evidence>
<evidence type="ECO:0000256" key="4">
    <source>
        <dbReference type="ARBA" id="ARBA00022527"/>
    </source>
</evidence>
<dbReference type="GO" id="GO:0080090">
    <property type="term" value="P:regulation of primary metabolic process"/>
    <property type="evidence" value="ECO:0007669"/>
    <property type="project" value="UniProtKB-ARBA"/>
</dbReference>
<feature type="transmembrane region" description="Helical" evidence="19">
    <location>
        <begin position="698"/>
        <end position="716"/>
    </location>
</feature>
<dbReference type="GO" id="GO:1990604">
    <property type="term" value="C:IRE1-TRAF2-ASK1 complex"/>
    <property type="evidence" value="ECO:0007669"/>
    <property type="project" value="TreeGrafter"/>
</dbReference>